<reference evidence="2 3" key="1">
    <citation type="journal article" date="2005" name="Nature">
        <title>The genome of the social amoeba Dictyostelium discoideum.</title>
        <authorList>
            <consortium name="The Dictyostelium discoideum Sequencing Consortium"/>
            <person name="Eichinger L."/>
            <person name="Pachebat J.A."/>
            <person name="Glockner G."/>
            <person name="Rajandream M.A."/>
            <person name="Sucgang R."/>
            <person name="Berriman M."/>
            <person name="Song J."/>
            <person name="Olsen R."/>
            <person name="Szafranski K."/>
            <person name="Xu Q."/>
            <person name="Tunggal B."/>
            <person name="Kummerfeld S."/>
            <person name="Madera M."/>
            <person name="Konfortov B.A."/>
            <person name="Rivero F."/>
            <person name="Bankier A.T."/>
            <person name="Lehmann R."/>
            <person name="Hamlin N."/>
            <person name="Davies R."/>
            <person name="Gaudet P."/>
            <person name="Fey P."/>
            <person name="Pilcher K."/>
            <person name="Chen G."/>
            <person name="Saunders D."/>
            <person name="Sodergren E."/>
            <person name="Davis P."/>
            <person name="Kerhornou A."/>
            <person name="Nie X."/>
            <person name="Hall N."/>
            <person name="Anjard C."/>
            <person name="Hemphill L."/>
            <person name="Bason N."/>
            <person name="Farbrother P."/>
            <person name="Desany B."/>
            <person name="Just E."/>
            <person name="Morio T."/>
            <person name="Rost R."/>
            <person name="Churcher C."/>
            <person name="Cooper J."/>
            <person name="Haydock S."/>
            <person name="van Driessche N."/>
            <person name="Cronin A."/>
            <person name="Goodhead I."/>
            <person name="Muzny D."/>
            <person name="Mourier T."/>
            <person name="Pain A."/>
            <person name="Lu M."/>
            <person name="Harper D."/>
            <person name="Lindsay R."/>
            <person name="Hauser H."/>
            <person name="James K."/>
            <person name="Quiles M."/>
            <person name="Madan Babu M."/>
            <person name="Saito T."/>
            <person name="Buchrieser C."/>
            <person name="Wardroper A."/>
            <person name="Felder M."/>
            <person name="Thangavelu M."/>
            <person name="Johnson D."/>
            <person name="Knights A."/>
            <person name="Loulseged H."/>
            <person name="Mungall K."/>
            <person name="Oliver K."/>
            <person name="Price C."/>
            <person name="Quail M.A."/>
            <person name="Urushihara H."/>
            <person name="Hernandez J."/>
            <person name="Rabbinowitsch E."/>
            <person name="Steffen D."/>
            <person name="Sanders M."/>
            <person name="Ma J."/>
            <person name="Kohara Y."/>
            <person name="Sharp S."/>
            <person name="Simmonds M."/>
            <person name="Spiegler S."/>
            <person name="Tivey A."/>
            <person name="Sugano S."/>
            <person name="White B."/>
            <person name="Walker D."/>
            <person name="Woodward J."/>
            <person name="Winckler T."/>
            <person name="Tanaka Y."/>
            <person name="Shaulsky G."/>
            <person name="Schleicher M."/>
            <person name="Weinstock G."/>
            <person name="Rosenthal A."/>
            <person name="Cox E.C."/>
            <person name="Chisholm R.L."/>
            <person name="Gibbs R."/>
            <person name="Loomis W.F."/>
            <person name="Platzer M."/>
            <person name="Kay R.R."/>
            <person name="Williams J."/>
            <person name="Dear P.H."/>
            <person name="Noegel A.A."/>
            <person name="Barrell B."/>
            <person name="Kuspa A."/>
        </authorList>
    </citation>
    <scope>NUCLEOTIDE SEQUENCE [LARGE SCALE GENOMIC DNA]</scope>
    <source>
        <strain evidence="2 3">AX4</strain>
    </source>
</reference>
<dbReference type="Proteomes" id="UP000002195">
    <property type="component" value="Unassembled WGS sequence"/>
</dbReference>
<dbReference type="RefSeq" id="XP_628721.1">
    <property type="nucleotide sequence ID" value="XM_628719.1"/>
</dbReference>
<dbReference type="InParanoid" id="Q54AL6"/>
<evidence type="ECO:0000313" key="2">
    <source>
        <dbReference type="EMBL" id="EAL60308.1"/>
    </source>
</evidence>
<feature type="non-terminal residue" evidence="2">
    <location>
        <position position="1"/>
    </location>
</feature>
<dbReference type="VEuPathDB" id="AmoebaDB:DDB_G0294360"/>
<dbReference type="SMR" id="Q54AL6"/>
<gene>
    <name evidence="2" type="ORF">DDB_G0294360</name>
</gene>
<dbReference type="EMBL" id="AAFI02000254">
    <property type="protein sequence ID" value="EAL60308.1"/>
    <property type="molecule type" value="Genomic_DNA"/>
</dbReference>
<dbReference type="PaxDb" id="44689-DDB0220076"/>
<evidence type="ECO:0000256" key="1">
    <source>
        <dbReference type="SAM" id="MobiDB-lite"/>
    </source>
</evidence>
<proteinExistence type="predicted"/>
<sequence>IENYAEKTYHLSKESKGKNKKTLSDESLKEFNNLKKEFEGENIVAIPIEQDNSIPIDIEKVKASTDMPIHSDNNNLNNGSFHLERYINRFLIATKNNVCNKRIYS</sequence>
<dbReference type="KEGG" id="ddi:DDB_G0294360"/>
<protein>
    <submittedName>
        <fullName evidence="2">Uncharacterized protein</fullName>
    </submittedName>
</protein>
<name>Q54AL6_DICDI</name>
<organism evidence="2 3">
    <name type="scientific">Dictyostelium discoideum</name>
    <name type="common">Social amoeba</name>
    <dbReference type="NCBI Taxonomy" id="44689"/>
    <lineage>
        <taxon>Eukaryota</taxon>
        <taxon>Amoebozoa</taxon>
        <taxon>Evosea</taxon>
        <taxon>Eumycetozoa</taxon>
        <taxon>Dictyostelia</taxon>
        <taxon>Dictyosteliales</taxon>
        <taxon>Dictyosteliaceae</taxon>
        <taxon>Dictyostelium</taxon>
    </lineage>
</organism>
<dbReference type="HOGENOM" id="CLU_2243604_0_0_1"/>
<dbReference type="dictyBase" id="DDB_G0294360"/>
<feature type="region of interest" description="Disordered" evidence="1">
    <location>
        <begin position="1"/>
        <end position="23"/>
    </location>
</feature>
<comment type="caution">
    <text evidence="2">The sequence shown here is derived from an EMBL/GenBank/DDBJ whole genome shotgun (WGS) entry which is preliminary data.</text>
</comment>
<evidence type="ECO:0000313" key="3">
    <source>
        <dbReference type="Proteomes" id="UP000002195"/>
    </source>
</evidence>
<dbReference type="AlphaFoldDB" id="Q54AL6"/>
<dbReference type="GeneID" id="3385385"/>
<accession>Q54AL6</accession>
<keyword evidence="3" id="KW-1185">Reference proteome</keyword>